<gene>
    <name evidence="1" type="ORF">PCAR00345_LOCUS38273</name>
</gene>
<proteinExistence type="predicted"/>
<dbReference type="AlphaFoldDB" id="A0A7S4C382"/>
<sequence length="100" mass="10904">MLAHLLNGALQVARLRRDGEIVSCTQSRGVKGSTLKSQKAVGQTVAPPTHERLSQIQCTVLQASHARLPSHHRLQRSARARFSCVETRTLLLDAKAAQSP</sequence>
<reference evidence="1" key="1">
    <citation type="submission" date="2021-01" db="EMBL/GenBank/DDBJ databases">
        <authorList>
            <person name="Corre E."/>
            <person name="Pelletier E."/>
            <person name="Niang G."/>
            <person name="Scheremetjew M."/>
            <person name="Finn R."/>
            <person name="Kale V."/>
            <person name="Holt S."/>
            <person name="Cochrane G."/>
            <person name="Meng A."/>
            <person name="Brown T."/>
            <person name="Cohen L."/>
        </authorList>
    </citation>
    <scope>NUCLEOTIDE SEQUENCE</scope>
    <source>
        <strain evidence="1">CCMP645</strain>
    </source>
</reference>
<evidence type="ECO:0000313" key="1">
    <source>
        <dbReference type="EMBL" id="CAE0785565.1"/>
    </source>
</evidence>
<organism evidence="1">
    <name type="scientific">Chrysotila carterae</name>
    <name type="common">Marine alga</name>
    <name type="synonym">Syracosphaera carterae</name>
    <dbReference type="NCBI Taxonomy" id="13221"/>
    <lineage>
        <taxon>Eukaryota</taxon>
        <taxon>Haptista</taxon>
        <taxon>Haptophyta</taxon>
        <taxon>Prymnesiophyceae</taxon>
        <taxon>Isochrysidales</taxon>
        <taxon>Isochrysidaceae</taxon>
        <taxon>Chrysotila</taxon>
    </lineage>
</organism>
<accession>A0A7S4C382</accession>
<name>A0A7S4C382_CHRCT</name>
<dbReference type="EMBL" id="HBIZ01061744">
    <property type="protein sequence ID" value="CAE0785565.1"/>
    <property type="molecule type" value="Transcribed_RNA"/>
</dbReference>
<protein>
    <submittedName>
        <fullName evidence="1">Uncharacterized protein</fullName>
    </submittedName>
</protein>